<evidence type="ECO:0000256" key="4">
    <source>
        <dbReference type="ARBA" id="ARBA00023136"/>
    </source>
</evidence>
<evidence type="ECO:0000256" key="2">
    <source>
        <dbReference type="ARBA" id="ARBA00022692"/>
    </source>
</evidence>
<dbReference type="EMBL" id="CAJVPZ010024968">
    <property type="protein sequence ID" value="CAG8720830.1"/>
    <property type="molecule type" value="Genomic_DNA"/>
</dbReference>
<comment type="subcellular location">
    <subcellularLocation>
        <location evidence="1">Membrane</location>
    </subcellularLocation>
</comment>
<keyword evidence="3" id="KW-1133">Transmembrane helix</keyword>
<dbReference type="Gene3D" id="1.10.286.90">
    <property type="entry name" value="MFS transporter, transmembrane helix TM10b"/>
    <property type="match status" value="1"/>
</dbReference>
<feature type="non-terminal residue" evidence="5">
    <location>
        <position position="1"/>
    </location>
</feature>
<protein>
    <submittedName>
        <fullName evidence="5">16437_t:CDS:1</fullName>
    </submittedName>
</protein>
<dbReference type="AlphaFoldDB" id="A0A9N9NCS2"/>
<evidence type="ECO:0000256" key="3">
    <source>
        <dbReference type="ARBA" id="ARBA00022989"/>
    </source>
</evidence>
<proteinExistence type="predicted"/>
<reference evidence="5" key="1">
    <citation type="submission" date="2021-06" db="EMBL/GenBank/DDBJ databases">
        <authorList>
            <person name="Kallberg Y."/>
            <person name="Tangrot J."/>
            <person name="Rosling A."/>
        </authorList>
    </citation>
    <scope>NUCLEOTIDE SEQUENCE</scope>
    <source>
        <strain evidence="5">IN212</strain>
    </source>
</reference>
<dbReference type="GO" id="GO:0022857">
    <property type="term" value="F:transmembrane transporter activity"/>
    <property type="evidence" value="ECO:0007669"/>
    <property type="project" value="InterPro"/>
</dbReference>
<dbReference type="InterPro" id="IPR005828">
    <property type="entry name" value="MFS_sugar_transport-like"/>
</dbReference>
<accession>A0A9N9NCS2</accession>
<keyword evidence="6" id="KW-1185">Reference proteome</keyword>
<evidence type="ECO:0000313" key="5">
    <source>
        <dbReference type="EMBL" id="CAG8720830.1"/>
    </source>
</evidence>
<evidence type="ECO:0000313" key="6">
    <source>
        <dbReference type="Proteomes" id="UP000789396"/>
    </source>
</evidence>
<gene>
    <name evidence="5" type="ORF">RFULGI_LOCUS11443</name>
</gene>
<keyword evidence="4" id="KW-0472">Membrane</keyword>
<dbReference type="Pfam" id="PF00083">
    <property type="entry name" value="Sugar_tr"/>
    <property type="match status" value="1"/>
</dbReference>
<dbReference type="Proteomes" id="UP000789396">
    <property type="component" value="Unassembled WGS sequence"/>
</dbReference>
<comment type="caution">
    <text evidence="5">The sequence shown here is derived from an EMBL/GenBank/DDBJ whole genome shotgun (WGS) entry which is preliminary data.</text>
</comment>
<organism evidence="5 6">
    <name type="scientific">Racocetra fulgida</name>
    <dbReference type="NCBI Taxonomy" id="60492"/>
    <lineage>
        <taxon>Eukaryota</taxon>
        <taxon>Fungi</taxon>
        <taxon>Fungi incertae sedis</taxon>
        <taxon>Mucoromycota</taxon>
        <taxon>Glomeromycotina</taxon>
        <taxon>Glomeromycetes</taxon>
        <taxon>Diversisporales</taxon>
        <taxon>Gigasporaceae</taxon>
        <taxon>Racocetra</taxon>
    </lineage>
</organism>
<dbReference type="OrthoDB" id="508119at2759"/>
<evidence type="ECO:0000256" key="1">
    <source>
        <dbReference type="ARBA" id="ARBA00004370"/>
    </source>
</evidence>
<dbReference type="GO" id="GO:0016020">
    <property type="term" value="C:membrane"/>
    <property type="evidence" value="ECO:0007669"/>
    <property type="project" value="UniProtKB-SubCell"/>
</dbReference>
<keyword evidence="2" id="KW-0812">Transmembrane</keyword>
<sequence length="105" mass="11453">MPIVPESPRFLVKKGRTEEAKKILAKIYPGAPREFLNDVPKQDTCADYGTRCGACLIDDRCGFSKLKDVCVDKTSLSSDQLYGSCPSTSIGGNWFTLSSLVVFVA</sequence>
<name>A0A9N9NCS2_9GLOM</name>